<dbReference type="PROSITE" id="PS50801">
    <property type="entry name" value="STAS"/>
    <property type="match status" value="1"/>
</dbReference>
<comment type="caution">
    <text evidence="2">The sequence shown here is derived from an EMBL/GenBank/DDBJ whole genome shotgun (WGS) entry which is preliminary data.</text>
</comment>
<gene>
    <name evidence="2" type="ORF">LIY65_09065</name>
</gene>
<dbReference type="SUPFAM" id="SSF52091">
    <property type="entry name" value="SpoIIaa-like"/>
    <property type="match status" value="1"/>
</dbReference>
<organism evidence="2 3">
    <name type="scientific">Megamonas funiformis</name>
    <dbReference type="NCBI Taxonomy" id="437897"/>
    <lineage>
        <taxon>Bacteria</taxon>
        <taxon>Bacillati</taxon>
        <taxon>Bacillota</taxon>
        <taxon>Negativicutes</taxon>
        <taxon>Selenomonadales</taxon>
        <taxon>Selenomonadaceae</taxon>
        <taxon>Megamonas</taxon>
    </lineage>
</organism>
<protein>
    <submittedName>
        <fullName evidence="2">STAS domain-containing protein</fullName>
    </submittedName>
</protein>
<dbReference type="CDD" id="cd07043">
    <property type="entry name" value="STAS_anti-anti-sigma_factors"/>
    <property type="match status" value="1"/>
</dbReference>
<dbReference type="EMBL" id="JAJCGD010000026">
    <property type="protein sequence ID" value="MCB6828841.1"/>
    <property type="molecule type" value="Genomic_DNA"/>
</dbReference>
<dbReference type="Gene3D" id="3.30.750.24">
    <property type="entry name" value="STAS domain"/>
    <property type="match status" value="1"/>
</dbReference>
<dbReference type="InterPro" id="IPR002645">
    <property type="entry name" value="STAS_dom"/>
</dbReference>
<name>A0AAW4UB24_9FIRM</name>
<dbReference type="Pfam" id="PF01740">
    <property type="entry name" value="STAS"/>
    <property type="match status" value="1"/>
</dbReference>
<dbReference type="InterPro" id="IPR036513">
    <property type="entry name" value="STAS_dom_sf"/>
</dbReference>
<evidence type="ECO:0000313" key="2">
    <source>
        <dbReference type="EMBL" id="MCB6828841.1"/>
    </source>
</evidence>
<dbReference type="Proteomes" id="UP001198190">
    <property type="component" value="Unassembled WGS sequence"/>
</dbReference>
<dbReference type="GeneID" id="62778942"/>
<dbReference type="RefSeq" id="WP_008537546.1">
    <property type="nucleotide sequence ID" value="NZ_CATXHE010000025.1"/>
</dbReference>
<evidence type="ECO:0000259" key="1">
    <source>
        <dbReference type="PROSITE" id="PS50801"/>
    </source>
</evidence>
<evidence type="ECO:0000313" key="3">
    <source>
        <dbReference type="Proteomes" id="UP001198190"/>
    </source>
</evidence>
<proteinExistence type="predicted"/>
<accession>A0AAW4UB24</accession>
<sequence>MKYIIMNNTIAIIKVKGDMTLPIYLELTDDFKEAISNGCTEVIMDFSDTNLIDSVGISFIIDIIKNTKIRKIKAIKANKMVTASLRAVNLLYILQQSED</sequence>
<dbReference type="AlphaFoldDB" id="A0AAW4UB24"/>
<reference evidence="2" key="1">
    <citation type="submission" date="2021-10" db="EMBL/GenBank/DDBJ databases">
        <title>Collection of gut derived symbiotic bacterial strains cultured from healthy donors.</title>
        <authorList>
            <person name="Lin H."/>
            <person name="Littmann E."/>
            <person name="Claire K."/>
            <person name="Pamer E."/>
        </authorList>
    </citation>
    <scope>NUCLEOTIDE SEQUENCE</scope>
    <source>
        <strain evidence="2">MSK.7.16</strain>
    </source>
</reference>
<feature type="domain" description="STAS" evidence="1">
    <location>
        <begin position="1"/>
        <end position="99"/>
    </location>
</feature>